<keyword evidence="3" id="KW-1185">Reference proteome</keyword>
<dbReference type="EMBL" id="KZ613967">
    <property type="protein sequence ID" value="PMD30419.1"/>
    <property type="molecule type" value="Genomic_DNA"/>
</dbReference>
<organism evidence="2 3">
    <name type="scientific">Hyaloscypha variabilis (strain UAMH 11265 / GT02V1 / F)</name>
    <name type="common">Meliniomyces variabilis</name>
    <dbReference type="NCBI Taxonomy" id="1149755"/>
    <lineage>
        <taxon>Eukaryota</taxon>
        <taxon>Fungi</taxon>
        <taxon>Dikarya</taxon>
        <taxon>Ascomycota</taxon>
        <taxon>Pezizomycotina</taxon>
        <taxon>Leotiomycetes</taxon>
        <taxon>Helotiales</taxon>
        <taxon>Hyaloscyphaceae</taxon>
        <taxon>Hyaloscypha</taxon>
        <taxon>Hyaloscypha variabilis</taxon>
    </lineage>
</organism>
<reference evidence="2 3" key="1">
    <citation type="submission" date="2016-04" db="EMBL/GenBank/DDBJ databases">
        <title>A degradative enzymes factory behind the ericoid mycorrhizal symbiosis.</title>
        <authorList>
            <consortium name="DOE Joint Genome Institute"/>
            <person name="Martino E."/>
            <person name="Morin E."/>
            <person name="Grelet G."/>
            <person name="Kuo A."/>
            <person name="Kohler A."/>
            <person name="Daghino S."/>
            <person name="Barry K."/>
            <person name="Choi C."/>
            <person name="Cichocki N."/>
            <person name="Clum A."/>
            <person name="Copeland A."/>
            <person name="Hainaut M."/>
            <person name="Haridas S."/>
            <person name="Labutti K."/>
            <person name="Lindquist E."/>
            <person name="Lipzen A."/>
            <person name="Khouja H.-R."/>
            <person name="Murat C."/>
            <person name="Ohm R."/>
            <person name="Olson A."/>
            <person name="Spatafora J."/>
            <person name="Veneault-Fourrey C."/>
            <person name="Henrissat B."/>
            <person name="Grigoriev I."/>
            <person name="Martin F."/>
            <person name="Perotto S."/>
        </authorList>
    </citation>
    <scope>NUCLEOTIDE SEQUENCE [LARGE SCALE GENOMIC DNA]</scope>
    <source>
        <strain evidence="2 3">F</strain>
    </source>
</reference>
<feature type="chain" id="PRO_5014412876" evidence="1">
    <location>
        <begin position="24"/>
        <end position="203"/>
    </location>
</feature>
<dbReference type="Proteomes" id="UP000235786">
    <property type="component" value="Unassembled WGS sequence"/>
</dbReference>
<accession>A0A2J6QW00</accession>
<gene>
    <name evidence="2" type="ORF">L207DRAFT_641675</name>
</gene>
<proteinExistence type="predicted"/>
<evidence type="ECO:0000313" key="3">
    <source>
        <dbReference type="Proteomes" id="UP000235786"/>
    </source>
</evidence>
<feature type="signal peptide" evidence="1">
    <location>
        <begin position="1"/>
        <end position="23"/>
    </location>
</feature>
<sequence>MHYSKIFTFACAVVLGLVNLSSAIPVNDHAAALQSVSIPSIYNVSLTAPSSTSNKLTTRQSDWVMELYWQSVNGDYVPMPIRSTNYGDHGMCNVGYFTGTYMNSATLWMWDNTCSQIGYEESISYSDLNNGIFFHSSLPQVLVLHLSGGYQNGDDIINNLVYWWPGPPIYWAWWPVGDPEFANWRITHADHEFFSWVMPFPCH</sequence>
<dbReference type="OrthoDB" id="10377213at2759"/>
<evidence type="ECO:0000256" key="1">
    <source>
        <dbReference type="SAM" id="SignalP"/>
    </source>
</evidence>
<keyword evidence="1" id="KW-0732">Signal</keyword>
<name>A0A2J6QW00_HYAVF</name>
<evidence type="ECO:0000313" key="2">
    <source>
        <dbReference type="EMBL" id="PMD30419.1"/>
    </source>
</evidence>
<dbReference type="AlphaFoldDB" id="A0A2J6QW00"/>
<protein>
    <submittedName>
        <fullName evidence="2">Uncharacterized protein</fullName>
    </submittedName>
</protein>